<reference evidence="2 3" key="1">
    <citation type="submission" date="2019-12" db="EMBL/GenBank/DDBJ databases">
        <title>Streptomyces sp. strain T44 isolated from rhizosphere soil of Broussonetia papyrifera.</title>
        <authorList>
            <person name="Mo P."/>
        </authorList>
    </citation>
    <scope>NUCLEOTIDE SEQUENCE [LARGE SCALE GENOMIC DNA]</scope>
    <source>
        <strain evidence="2 3">T44</strain>
    </source>
</reference>
<dbReference type="Proteomes" id="UP000436138">
    <property type="component" value="Chromosome"/>
</dbReference>
<keyword evidence="3" id="KW-1185">Reference proteome</keyword>
<evidence type="ECO:0000313" key="2">
    <source>
        <dbReference type="EMBL" id="QHA02169.1"/>
    </source>
</evidence>
<dbReference type="EMBL" id="CP047020">
    <property type="protein sequence ID" value="QHA02169.1"/>
    <property type="molecule type" value="Genomic_DNA"/>
</dbReference>
<dbReference type="KEGG" id="sbro:GQF42_01350"/>
<evidence type="ECO:0000256" key="1">
    <source>
        <dbReference type="SAM" id="MobiDB-lite"/>
    </source>
</evidence>
<dbReference type="RefSeq" id="WP_158916927.1">
    <property type="nucleotide sequence ID" value="NZ_CP047020.1"/>
</dbReference>
<evidence type="ECO:0008006" key="4">
    <source>
        <dbReference type="Google" id="ProtNLM"/>
    </source>
</evidence>
<proteinExistence type="predicted"/>
<gene>
    <name evidence="2" type="ORF">GQF42_01350</name>
</gene>
<accession>A0A6I6MV37</accession>
<name>A0A6I6MV37_9ACTN</name>
<protein>
    <recommendedName>
        <fullName evidence="4">Tetratricopeptide repeat protein</fullName>
    </recommendedName>
</protein>
<evidence type="ECO:0000313" key="3">
    <source>
        <dbReference type="Proteomes" id="UP000436138"/>
    </source>
</evidence>
<feature type="compositionally biased region" description="Low complexity" evidence="1">
    <location>
        <begin position="25"/>
        <end position="36"/>
    </location>
</feature>
<sequence>MSTGHSPQGSRPEPTVAPQTPAPCTPADDTTAAQQEATKSELLRLYWFIHVRLRQNHSSEGDWERLGRMTGRGEAAIELGRLDAARTEFERLREMAQQWSDHPEYRQAVEGQA</sequence>
<organism evidence="2 3">
    <name type="scientific">Streptomyces broussonetiae</name>
    <dbReference type="NCBI Taxonomy" id="2686304"/>
    <lineage>
        <taxon>Bacteria</taxon>
        <taxon>Bacillati</taxon>
        <taxon>Actinomycetota</taxon>
        <taxon>Actinomycetes</taxon>
        <taxon>Kitasatosporales</taxon>
        <taxon>Streptomycetaceae</taxon>
        <taxon>Streptomyces</taxon>
    </lineage>
</organism>
<dbReference type="AlphaFoldDB" id="A0A6I6MV37"/>
<feature type="region of interest" description="Disordered" evidence="1">
    <location>
        <begin position="1"/>
        <end position="36"/>
    </location>
</feature>